<dbReference type="RefSeq" id="WP_009535064.1">
    <property type="nucleotide sequence ID" value="NZ_KE148312.1"/>
</dbReference>
<keyword evidence="4" id="KW-1185">Reference proteome</keyword>
<dbReference type="NCBIfam" id="TIGR01552">
    <property type="entry name" value="phd_fam"/>
    <property type="match status" value="1"/>
</dbReference>
<name>G9WPD4_9FIRM</name>
<dbReference type="Proteomes" id="UP000018461">
    <property type="component" value="Unassembled WGS sequence"/>
</dbReference>
<dbReference type="InterPro" id="IPR036165">
    <property type="entry name" value="YefM-like_sf"/>
</dbReference>
<dbReference type="AlphaFoldDB" id="G9WPD4"/>
<gene>
    <name evidence="3" type="ORF">HMPREF9625_01217</name>
</gene>
<dbReference type="STRING" id="796943.HMPREF9625_01217"/>
<reference evidence="3" key="2">
    <citation type="submission" date="2013-03" db="EMBL/GenBank/DDBJ databases">
        <title>The Genome Sequence of Oribacterium sp. ACB1.</title>
        <authorList>
            <consortium name="The Broad Institute Genomics Platform"/>
            <consortium name="The Broad Institute Genome Sequencing Center for Infectious Disease"/>
            <person name="Earl A."/>
            <person name="Ward D."/>
            <person name="Feldgarden M."/>
            <person name="Gevers D."/>
            <person name="Sizova M."/>
            <person name="Hazen A."/>
            <person name="Epstein S."/>
            <person name="Walker B."/>
            <person name="Young S."/>
            <person name="Zeng Q."/>
            <person name="Gargeya S."/>
            <person name="Fitzgerald M."/>
            <person name="Haas B."/>
            <person name="Abouelleil A."/>
            <person name="Allen A.W."/>
            <person name="Alvarado L."/>
            <person name="Arachchi H.M."/>
            <person name="Berlin A.M."/>
            <person name="Chapman S.B."/>
            <person name="Gainer-Dewar J."/>
            <person name="Goldberg J."/>
            <person name="Griggs A."/>
            <person name="Gujja S."/>
            <person name="Hansen M."/>
            <person name="Howarth C."/>
            <person name="Imamovic A."/>
            <person name="Ireland A."/>
            <person name="Larimer J."/>
            <person name="McCowan C."/>
            <person name="Murphy C."/>
            <person name="Pearson M."/>
            <person name="Poon T.W."/>
            <person name="Priest M."/>
            <person name="Roberts A."/>
            <person name="Saif S."/>
            <person name="Shea T."/>
            <person name="Sisk P."/>
            <person name="Sykes S."/>
            <person name="Wortman J."/>
            <person name="Nusbaum C."/>
            <person name="Birren B."/>
        </authorList>
    </citation>
    <scope>NUCLEOTIDE SEQUENCE [LARGE SCALE GENOMIC DNA]</scope>
    <source>
        <strain evidence="3">ACB1</strain>
    </source>
</reference>
<comment type="caution">
    <text evidence="3">The sequence shown here is derived from an EMBL/GenBank/DDBJ whole genome shotgun (WGS) entry which is preliminary data.</text>
</comment>
<organism evidence="3 4">
    <name type="scientific">Oribacterium parvum ACB1</name>
    <dbReference type="NCBI Taxonomy" id="796943"/>
    <lineage>
        <taxon>Bacteria</taxon>
        <taxon>Bacillati</taxon>
        <taxon>Bacillota</taxon>
        <taxon>Clostridia</taxon>
        <taxon>Lachnospirales</taxon>
        <taxon>Lachnospiraceae</taxon>
        <taxon>Oribacterium</taxon>
    </lineage>
</organism>
<dbReference type="Pfam" id="PF02604">
    <property type="entry name" value="PhdYeFM_antitox"/>
    <property type="match status" value="1"/>
</dbReference>
<sequence length="90" mass="10007">MINIRPVSDLRNKFPEIEDVVVNSNAPVFLTKNGYGTMVLMSLEQYSALTDDTEKKLDEADALAASSTTRLSKSEVFGSARRRINEQAKI</sequence>
<dbReference type="SUPFAM" id="SSF143120">
    <property type="entry name" value="YefM-like"/>
    <property type="match status" value="1"/>
</dbReference>
<dbReference type="HOGENOM" id="CLU_166037_0_1_9"/>
<evidence type="ECO:0000256" key="2">
    <source>
        <dbReference type="RuleBase" id="RU362080"/>
    </source>
</evidence>
<evidence type="ECO:0000313" key="4">
    <source>
        <dbReference type="Proteomes" id="UP000018461"/>
    </source>
</evidence>
<comment type="similarity">
    <text evidence="1 2">Belongs to the phD/YefM antitoxin family.</text>
</comment>
<proteinExistence type="inferred from homology"/>
<dbReference type="PATRIC" id="fig|796943.3.peg.1657"/>
<comment type="function">
    <text evidence="2">Antitoxin component of a type II toxin-antitoxin (TA) system.</text>
</comment>
<accession>G9WPD4</accession>
<reference evidence="3" key="1">
    <citation type="submission" date="2011-08" db="EMBL/GenBank/DDBJ databases">
        <authorList>
            <consortium name="The Broad Institute Genome Sequencing Platform"/>
            <person name="Earl A."/>
            <person name="Ward D."/>
            <person name="Feldgarden M."/>
            <person name="Gevers D."/>
            <person name="Sizova M."/>
            <person name="Hazen A."/>
            <person name="Epstein S."/>
            <person name="Young S.K."/>
            <person name="Zeng Q."/>
            <person name="Gargeya S."/>
            <person name="Fitzgerald M."/>
            <person name="Haas B."/>
            <person name="Abouelleil A."/>
            <person name="Alvarado L."/>
            <person name="Arachchi H.M."/>
            <person name="Berlin A."/>
            <person name="Brown A."/>
            <person name="Chapman S.B."/>
            <person name="Chen Z."/>
            <person name="Dunbar C."/>
            <person name="Freedman E."/>
            <person name="Gearin G."/>
            <person name="Gellesch M."/>
            <person name="Goldberg J."/>
            <person name="Griggs A."/>
            <person name="Gujja S."/>
            <person name="Heiman D."/>
            <person name="Howarth C."/>
            <person name="Larson L."/>
            <person name="Lui A."/>
            <person name="MacDonald P.J.P."/>
            <person name="Montmayeur A."/>
            <person name="Murphy C."/>
            <person name="Neiman D."/>
            <person name="Pearson M."/>
            <person name="Priest M."/>
            <person name="Roberts A."/>
            <person name="Saif S."/>
            <person name="Shea T."/>
            <person name="Shenoy N."/>
            <person name="Sisk P."/>
            <person name="Stolte C."/>
            <person name="Sykes S."/>
            <person name="Wortman J."/>
            <person name="Nusbaum C."/>
            <person name="Birren B."/>
        </authorList>
    </citation>
    <scope>NUCLEOTIDE SEQUENCE</scope>
    <source>
        <strain evidence="3">ACB1</strain>
    </source>
</reference>
<dbReference type="InterPro" id="IPR006442">
    <property type="entry name" value="Antitoxin_Phd/YefM"/>
</dbReference>
<evidence type="ECO:0000313" key="3">
    <source>
        <dbReference type="EMBL" id="EHL10217.1"/>
    </source>
</evidence>
<dbReference type="Gene3D" id="3.40.1620.10">
    <property type="entry name" value="YefM-like domain"/>
    <property type="match status" value="1"/>
</dbReference>
<dbReference type="EMBL" id="AFZC02000001">
    <property type="protein sequence ID" value="EHL10217.1"/>
    <property type="molecule type" value="Genomic_DNA"/>
</dbReference>
<protein>
    <recommendedName>
        <fullName evidence="2">Antitoxin</fullName>
    </recommendedName>
</protein>
<evidence type="ECO:0000256" key="1">
    <source>
        <dbReference type="ARBA" id="ARBA00009981"/>
    </source>
</evidence>